<dbReference type="SUPFAM" id="SSF56300">
    <property type="entry name" value="Metallo-dependent phosphatases"/>
    <property type="match status" value="1"/>
</dbReference>
<feature type="domain" description="Calcineurin-like phosphoesterase" evidence="1">
    <location>
        <begin position="1"/>
        <end position="170"/>
    </location>
</feature>
<dbReference type="AlphaFoldDB" id="A0A430S9L8"/>
<organism evidence="2 3">
    <name type="scientific">Thermus scotoductus</name>
    <dbReference type="NCBI Taxonomy" id="37636"/>
    <lineage>
        <taxon>Bacteria</taxon>
        <taxon>Thermotogati</taxon>
        <taxon>Deinococcota</taxon>
        <taxon>Deinococci</taxon>
        <taxon>Thermales</taxon>
        <taxon>Thermaceae</taxon>
        <taxon>Thermus</taxon>
    </lineage>
</organism>
<accession>A0A430S9L8</accession>
<reference evidence="2 3" key="1">
    <citation type="journal article" date="2019" name="Extremophiles">
        <title>Biogeography of thermophiles and predominance of Thermus scotoductus in domestic water heaters.</title>
        <authorList>
            <person name="Wilpiszeski R.L."/>
            <person name="Zhang Z."/>
            <person name="House C.H."/>
        </authorList>
    </citation>
    <scope>NUCLEOTIDE SEQUENCE [LARGE SCALE GENOMIC DNA]</scope>
    <source>
        <strain evidence="2 3">24_S24</strain>
    </source>
</reference>
<name>A0A430S9L8_THESC</name>
<dbReference type="Pfam" id="PF00149">
    <property type="entry name" value="Metallophos"/>
    <property type="match status" value="1"/>
</dbReference>
<comment type="caution">
    <text evidence="2">The sequence shown here is derived from an EMBL/GenBank/DDBJ whole genome shotgun (WGS) entry which is preliminary data.</text>
</comment>
<dbReference type="EMBL" id="PELZ01000446">
    <property type="protein sequence ID" value="RTH32485.1"/>
    <property type="molecule type" value="Genomic_DNA"/>
</dbReference>
<dbReference type="InterPro" id="IPR029052">
    <property type="entry name" value="Metallo-depent_PP-like"/>
</dbReference>
<evidence type="ECO:0000313" key="2">
    <source>
        <dbReference type="EMBL" id="RTH32485.1"/>
    </source>
</evidence>
<dbReference type="InterPro" id="IPR004843">
    <property type="entry name" value="Calcineurin-like_PHP"/>
</dbReference>
<dbReference type="Gene3D" id="3.60.21.10">
    <property type="match status" value="1"/>
</dbReference>
<dbReference type="Proteomes" id="UP000288051">
    <property type="component" value="Unassembled WGS sequence"/>
</dbReference>
<evidence type="ECO:0000259" key="1">
    <source>
        <dbReference type="Pfam" id="PF00149"/>
    </source>
</evidence>
<evidence type="ECO:0000313" key="3">
    <source>
        <dbReference type="Proteomes" id="UP000288051"/>
    </source>
</evidence>
<dbReference type="GO" id="GO:0016787">
    <property type="term" value="F:hydrolase activity"/>
    <property type="evidence" value="ECO:0007669"/>
    <property type="project" value="InterPro"/>
</dbReference>
<proteinExistence type="predicted"/>
<sequence length="249" mass="28308">MRIVAVGDLHANFPALWRILKTEGLADAGLKPTEELLSGKTYLVLLGDLVHPKTPRDYERLTGLSPFDPLDPNHLRLAAGAQIRELFRLKAFQEAAQGQVTILLGNHDEAVLKGEPILGNQHLKHLEFHPEHGGRPLPKALRSWIAGFPREVVFHGVHFAHVGPVPWLQEYDELFYAQSEPKTWWFRTPDYVERMGYRYGVYGHVPMKGGILLKERFALIDALDLGEYLELFPEEEPLHPVVKRLSHAQ</sequence>
<dbReference type="RefSeq" id="WP_126209372.1">
    <property type="nucleotide sequence ID" value="NZ_PELZ01000446.1"/>
</dbReference>
<protein>
    <submittedName>
        <fullName evidence="2">Metallophosphoesterase</fullName>
    </submittedName>
</protein>
<gene>
    <name evidence="2" type="ORF">CSW37_11755</name>
</gene>